<dbReference type="Gene3D" id="3.30.470.20">
    <property type="entry name" value="ATP-grasp fold, B domain"/>
    <property type="match status" value="1"/>
</dbReference>
<name>A0A495SMP8_9FLAO</name>
<sequence length="340" mass="39372">MNNKILIITHTQDNFSIEKVTEYIEQNGFGVIRFDVDLYPLQNKLTTVFQNGKWITMLETAENTYRLDDIAAVWYRRAYNIGNGLKEELEPKFFGAAMGEIRNTLFGFLESIDAYSLGKPSVYRRLDSKEEQLKVASKIGFKIPETCISNNPDEAKKFILKHKNVIGKMQTGFAIYEDGVENVVFTNVIKEENLEELDSLMYCPMQFQRKIEKKKELRITVVGHDIYAFEVDSQQFDDAKVDWRKDGVNLIDKWVRTELPAEIESKIIELLDVYHVDYGAIDVIVSPEDEYYFIEINAAGEFFWLDNLTEDNLISKSIADILCDKAPRRNNKSLSYIEKS</sequence>
<protein>
    <submittedName>
        <fullName evidence="2">MvdD family ATP-grasp ribosomal peptide maturase</fullName>
    </submittedName>
</protein>
<dbReference type="InterPro" id="IPR048936">
    <property type="entry name" value="MvdD-like_ATPgrasp"/>
</dbReference>
<organism evidence="2 3">
    <name type="scientific">Chryseobacterium defluvii</name>
    <dbReference type="NCBI Taxonomy" id="160396"/>
    <lineage>
        <taxon>Bacteria</taxon>
        <taxon>Pseudomonadati</taxon>
        <taxon>Bacteroidota</taxon>
        <taxon>Flavobacteriia</taxon>
        <taxon>Flavobacteriales</taxon>
        <taxon>Weeksellaceae</taxon>
        <taxon>Chryseobacterium group</taxon>
        <taxon>Chryseobacterium</taxon>
    </lineage>
</organism>
<gene>
    <name evidence="2" type="ORF">BCF58_0774</name>
</gene>
<dbReference type="SUPFAM" id="SSF56059">
    <property type="entry name" value="Glutathione synthetase ATP-binding domain-like"/>
    <property type="match status" value="1"/>
</dbReference>
<accession>A0A495SMP8</accession>
<evidence type="ECO:0000313" key="3">
    <source>
        <dbReference type="Proteomes" id="UP000272428"/>
    </source>
</evidence>
<dbReference type="EMBL" id="RBXB01000001">
    <property type="protein sequence ID" value="RKT01551.1"/>
    <property type="molecule type" value="Genomic_DNA"/>
</dbReference>
<evidence type="ECO:0000259" key="1">
    <source>
        <dbReference type="Pfam" id="PF21068"/>
    </source>
</evidence>
<evidence type="ECO:0000313" key="2">
    <source>
        <dbReference type="EMBL" id="RKT01551.1"/>
    </source>
</evidence>
<dbReference type="GO" id="GO:0018169">
    <property type="term" value="F:ribosomal S6-glutamic acid ligase activity"/>
    <property type="evidence" value="ECO:0007669"/>
    <property type="project" value="TreeGrafter"/>
</dbReference>
<dbReference type="GO" id="GO:0005737">
    <property type="term" value="C:cytoplasm"/>
    <property type="evidence" value="ECO:0007669"/>
    <property type="project" value="TreeGrafter"/>
</dbReference>
<dbReference type="AlphaFoldDB" id="A0A495SMP8"/>
<comment type="caution">
    <text evidence="2">The sequence shown here is derived from an EMBL/GenBank/DDBJ whole genome shotgun (WGS) entry which is preliminary data.</text>
</comment>
<proteinExistence type="predicted"/>
<dbReference type="RefSeq" id="WP_121460454.1">
    <property type="nucleotide sequence ID" value="NZ_RBXB01000001.1"/>
</dbReference>
<dbReference type="OrthoDB" id="583309at2"/>
<dbReference type="Proteomes" id="UP000272428">
    <property type="component" value="Unassembled WGS sequence"/>
</dbReference>
<dbReference type="Pfam" id="PF21068">
    <property type="entry name" value="ATPgraspMvdD"/>
    <property type="match status" value="1"/>
</dbReference>
<dbReference type="PANTHER" id="PTHR21621:SF0">
    <property type="entry name" value="BETA-CITRYLGLUTAMATE SYNTHASE B-RELATED"/>
    <property type="match status" value="1"/>
</dbReference>
<dbReference type="GO" id="GO:0009432">
    <property type="term" value="P:SOS response"/>
    <property type="evidence" value="ECO:0007669"/>
    <property type="project" value="TreeGrafter"/>
</dbReference>
<reference evidence="2 3" key="1">
    <citation type="submission" date="2018-10" db="EMBL/GenBank/DDBJ databases">
        <title>Genomic Encyclopedia of Archaeal and Bacterial Type Strains, Phase II (KMG-II): from individual species to whole genera.</title>
        <authorList>
            <person name="Goeker M."/>
        </authorList>
    </citation>
    <scope>NUCLEOTIDE SEQUENCE [LARGE SCALE GENOMIC DNA]</scope>
    <source>
        <strain evidence="2 3">DSM 14219</strain>
    </source>
</reference>
<dbReference type="PANTHER" id="PTHR21621">
    <property type="entry name" value="RIBOSOMAL PROTEIN S6 MODIFICATION PROTEIN"/>
    <property type="match status" value="1"/>
</dbReference>
<keyword evidence="3" id="KW-1185">Reference proteome</keyword>
<feature type="domain" description="MvdD-like pre-ATP grasp" evidence="1">
    <location>
        <begin position="4"/>
        <end position="118"/>
    </location>
</feature>